<dbReference type="InterPro" id="IPR011646">
    <property type="entry name" value="KAP_P-loop"/>
</dbReference>
<dbReference type="Gene3D" id="3.40.50.300">
    <property type="entry name" value="P-loop containing nucleotide triphosphate hydrolases"/>
    <property type="match status" value="1"/>
</dbReference>
<dbReference type="AlphaFoldDB" id="A0AA38DQF5"/>
<keyword evidence="1" id="KW-0175">Coiled coil</keyword>
<dbReference type="EMBL" id="DACUGV010000001">
    <property type="protein sequence ID" value="HAT7591598.1"/>
    <property type="molecule type" value="Genomic_DNA"/>
</dbReference>
<proteinExistence type="predicted"/>
<feature type="domain" description="KAP NTPase" evidence="2">
    <location>
        <begin position="15"/>
        <end position="316"/>
    </location>
</feature>
<evidence type="ECO:0000256" key="1">
    <source>
        <dbReference type="SAM" id="Coils"/>
    </source>
</evidence>
<reference evidence="3" key="1">
    <citation type="journal article" date="2018" name="Genome Biol.">
        <title>SKESA: strategic k-mer extension for scrupulous assemblies.</title>
        <authorList>
            <person name="Souvorov A."/>
            <person name="Agarwala R."/>
            <person name="Lipman D.J."/>
        </authorList>
    </citation>
    <scope>NUCLEOTIDE SEQUENCE</scope>
    <source>
        <strain evidence="3">RS189</strain>
    </source>
</reference>
<organism evidence="3 4">
    <name type="scientific">Citrobacter werkmanii</name>
    <dbReference type="NCBI Taxonomy" id="67827"/>
    <lineage>
        <taxon>Bacteria</taxon>
        <taxon>Pseudomonadati</taxon>
        <taxon>Pseudomonadota</taxon>
        <taxon>Gammaproteobacteria</taxon>
        <taxon>Enterobacterales</taxon>
        <taxon>Enterobacteriaceae</taxon>
        <taxon>Citrobacter</taxon>
        <taxon>Citrobacter freundii complex</taxon>
    </lineage>
</organism>
<reference evidence="3" key="2">
    <citation type="submission" date="2020-11" db="EMBL/GenBank/DDBJ databases">
        <authorList>
            <consortium name="NCBI Pathogen Detection Project"/>
        </authorList>
    </citation>
    <scope>NUCLEOTIDE SEQUENCE</scope>
    <source>
        <strain evidence="3">RS189</strain>
    </source>
</reference>
<evidence type="ECO:0000313" key="3">
    <source>
        <dbReference type="EMBL" id="HAT7591598.1"/>
    </source>
</evidence>
<name>A0AA38DQF5_9ENTR</name>
<evidence type="ECO:0000259" key="2">
    <source>
        <dbReference type="Pfam" id="PF07693"/>
    </source>
</evidence>
<dbReference type="Proteomes" id="UP000867745">
    <property type="component" value="Unassembled WGS sequence"/>
</dbReference>
<evidence type="ECO:0000313" key="4">
    <source>
        <dbReference type="Proteomes" id="UP000867745"/>
    </source>
</evidence>
<comment type="caution">
    <text evidence="3">The sequence shown here is derived from an EMBL/GenBank/DDBJ whole genome shotgun (WGS) entry which is preliminary data.</text>
</comment>
<protein>
    <submittedName>
        <fullName evidence="3">AAA family ATPase</fullName>
    </submittedName>
</protein>
<sequence>MQETLSFSDRDEFQRKSIAENIVKLLNPDTDISPLVIDGDWGTGKTEFSIKLKNLIIEQDPESKVIYIDAFKGDHAESPLLLIASAIARILPEKEKQAFIKKAIPAIRFGMKTVLKAGAGWVLRQETDNMAEEFQDAIKKASNAAIDGTVENILEDHIEAEKNINSLKTCIEELSAKQRTVIIIDELDRCKPNFSTSILEVIKHIFDTQNVYFILVTNTKQLRASINHIYGYSLDSQKYLDKFIKYTISLPDAFKNGRYENFKASVIYWLQLAKDSPNLSLIEKHIGEEVRQLITQTNLSLRETHTFARNLNIFQTLEENRITDRTYYIYRCIFIIAVFIHCFGDKNLLKEELTSESIDKLADLLKVDAIPYEFETTSSVSRITIIFYGIIKESIYINKRFAPKNEIELKKFDDLYHRFEDTHFMNSTVKSRTNDFIQEMSFIR</sequence>
<dbReference type="Pfam" id="PF07693">
    <property type="entry name" value="KAP_NTPase"/>
    <property type="match status" value="1"/>
</dbReference>
<dbReference type="InterPro" id="IPR027417">
    <property type="entry name" value="P-loop_NTPase"/>
</dbReference>
<accession>A0AA38DQF5</accession>
<feature type="coiled-coil region" evidence="1">
    <location>
        <begin position="124"/>
        <end position="177"/>
    </location>
</feature>
<gene>
    <name evidence="3" type="ORF">JAW44_001308</name>
</gene>
<dbReference type="SUPFAM" id="SSF52540">
    <property type="entry name" value="P-loop containing nucleoside triphosphate hydrolases"/>
    <property type="match status" value="1"/>
</dbReference>